<dbReference type="InterPro" id="IPR032675">
    <property type="entry name" value="LRR_dom_sf"/>
</dbReference>
<reference evidence="2" key="1">
    <citation type="journal article" date="2013" name="Science">
        <title>The Amborella genome and the evolution of flowering plants.</title>
        <authorList>
            <consortium name="Amborella Genome Project"/>
        </authorList>
    </citation>
    <scope>NUCLEOTIDE SEQUENCE [LARGE SCALE GENOMIC DNA]</scope>
</reference>
<dbReference type="PANTHER" id="PTHR47818:SF2">
    <property type="entry name" value="F-BOX DOMAIN-CONTAINING PROTEIN"/>
    <property type="match status" value="1"/>
</dbReference>
<dbReference type="SUPFAM" id="SSF52047">
    <property type="entry name" value="RNI-like"/>
    <property type="match status" value="1"/>
</dbReference>
<dbReference type="PANTHER" id="PTHR47818">
    <property type="entry name" value="RNI-LIKE SUPERFAMILY PROTEIN"/>
    <property type="match status" value="1"/>
</dbReference>
<dbReference type="AlphaFoldDB" id="U5D318"/>
<name>U5D318_AMBTC</name>
<dbReference type="OMA" id="MDKRFAC"/>
<dbReference type="Gene3D" id="3.80.10.10">
    <property type="entry name" value="Ribonuclease Inhibitor"/>
    <property type="match status" value="1"/>
</dbReference>
<gene>
    <name evidence="1" type="ORF">AMTR_s00039p00144340</name>
</gene>
<dbReference type="InterPro" id="IPR001611">
    <property type="entry name" value="Leu-rich_rpt"/>
</dbReference>
<dbReference type="eggNOG" id="ENOG502RRAA">
    <property type="taxonomic scope" value="Eukaryota"/>
</dbReference>
<dbReference type="Gramene" id="ERN15812">
    <property type="protein sequence ID" value="ERN15812"/>
    <property type="gene ID" value="AMTR_s00039p00144340"/>
</dbReference>
<evidence type="ECO:0000313" key="2">
    <source>
        <dbReference type="Proteomes" id="UP000017836"/>
    </source>
</evidence>
<dbReference type="EMBL" id="KI392495">
    <property type="protein sequence ID" value="ERN15812.1"/>
    <property type="molecule type" value="Genomic_DNA"/>
</dbReference>
<organism evidence="1 2">
    <name type="scientific">Amborella trichopoda</name>
    <dbReference type="NCBI Taxonomy" id="13333"/>
    <lineage>
        <taxon>Eukaryota</taxon>
        <taxon>Viridiplantae</taxon>
        <taxon>Streptophyta</taxon>
        <taxon>Embryophyta</taxon>
        <taxon>Tracheophyta</taxon>
        <taxon>Spermatophyta</taxon>
        <taxon>Magnoliopsida</taxon>
        <taxon>Amborellales</taxon>
        <taxon>Amborellaceae</taxon>
        <taxon>Amborella</taxon>
    </lineage>
</organism>
<keyword evidence="2" id="KW-1185">Reference proteome</keyword>
<proteinExistence type="predicted"/>
<evidence type="ECO:0000313" key="1">
    <source>
        <dbReference type="EMBL" id="ERN15812.1"/>
    </source>
</evidence>
<sequence length="647" mass="71517">MGERPSLLSLCTNALASTIIGGKYELHHISELPSDLYDDLLLCLTPSALQELQDELVSYLRLRNCCARDPLTSNTNENVRKRARFDESFGHRSEGKFPLTGDDFLIQLDNSFSMAWKALLKARWPQGGKQVQWIDSMLMQDSKGNSEDASNWQQMYWEAHLQHCLDEAAAQALLPNFQGCIGDITLLVPMEHTGSKMGIPSTSYDRSKLSYNCQQYGRYARFVKLQNVLCVEETCNLLRDSRLQGIVFRGIKSRNHVDGARKLLNQNVTTLLSLEFIHCKLSASALNDISYSLYDKGNPMHGIQHLSIKSSSFFMGNTTFPFGFLSFLLSGRSLYSLNICDSGLEFKFAQTLLDMIHDSKSSLSAHEPSVNKIPGCSANGRLLPCFLSSSGVDYSLKELRVLNLRGNNLGTEHAECLKYLLIHTPQLQSLDISENPIGDDGIGILVPSFKEASERPCPLVDIKVDNCDLSSVGATQFLDIFSTSCGHLTALSIAYNYLGSRAVIPLGNFLEASCIRRLDIEAIGLDCSGLTDFAKALPSNLELAHINLSKNRGGIGTSTFVSQLILRSPDLLSVDASYNFVPQESLPLIHAALRQSKGKLKRLDLTGNPGLCQSKIASMFDEFQNMGEPVVLFPSSPIPRVSYDDDP</sequence>
<protein>
    <recommendedName>
        <fullName evidence="3">COI1 F-box domain-containing protein</fullName>
    </recommendedName>
</protein>
<dbReference type="Proteomes" id="UP000017836">
    <property type="component" value="Unassembled WGS sequence"/>
</dbReference>
<dbReference type="HOGENOM" id="CLU_018701_1_1_1"/>
<dbReference type="SMART" id="SM00368">
    <property type="entry name" value="LRR_RI"/>
    <property type="match status" value="3"/>
</dbReference>
<dbReference type="STRING" id="13333.U5D318"/>
<dbReference type="Pfam" id="PF13516">
    <property type="entry name" value="LRR_6"/>
    <property type="match status" value="1"/>
</dbReference>
<evidence type="ECO:0008006" key="3">
    <source>
        <dbReference type="Google" id="ProtNLM"/>
    </source>
</evidence>
<accession>U5D318</accession>
<dbReference type="Pfam" id="PF00560">
    <property type="entry name" value="LRR_1"/>
    <property type="match status" value="1"/>
</dbReference>